<dbReference type="AlphaFoldDB" id="A0A1V9A457"/>
<evidence type="ECO:0000313" key="2">
    <source>
        <dbReference type="Proteomes" id="UP000192591"/>
    </source>
</evidence>
<dbReference type="RefSeq" id="WP_081191072.1">
    <property type="nucleotide sequence ID" value="NZ_MWIH01000005.1"/>
</dbReference>
<protein>
    <submittedName>
        <fullName evidence="1">Uncharacterized protein</fullName>
    </submittedName>
</protein>
<evidence type="ECO:0000313" key="1">
    <source>
        <dbReference type="EMBL" id="OQO91932.1"/>
    </source>
</evidence>
<comment type="caution">
    <text evidence="1">The sequence shown here is derived from an EMBL/GenBank/DDBJ whole genome shotgun (WGS) entry which is preliminary data.</text>
</comment>
<gene>
    <name evidence="1" type="ORF">B1813_06510</name>
</gene>
<keyword evidence="2" id="KW-1185">Reference proteome</keyword>
<accession>A0A1V9A457</accession>
<proteinExistence type="predicted"/>
<organism evidence="1 2">
    <name type="scientific">Saccharomonospora piscinae</name>
    <dbReference type="NCBI Taxonomy" id="687388"/>
    <lineage>
        <taxon>Bacteria</taxon>
        <taxon>Bacillati</taxon>
        <taxon>Actinomycetota</taxon>
        <taxon>Actinomycetes</taxon>
        <taxon>Pseudonocardiales</taxon>
        <taxon>Pseudonocardiaceae</taxon>
        <taxon>Saccharomonospora</taxon>
    </lineage>
</organism>
<dbReference type="EMBL" id="MWIH01000005">
    <property type="protein sequence ID" value="OQO91932.1"/>
    <property type="molecule type" value="Genomic_DNA"/>
</dbReference>
<sequence>MVEIETFLKCANGGFVQVEACRTPPPDLDYIEGAIRLSVDGLEIIGKEEWDYVDQLWCYIAEMVGKMQSSGYAETYFPDQPIKLYFRAAGSRVLVAVKIGEETRTANASFAEFLEAVKAAGLIFFRRMSELVPAVSYAEAQQELSA</sequence>
<dbReference type="Proteomes" id="UP000192591">
    <property type="component" value="Unassembled WGS sequence"/>
</dbReference>
<name>A0A1V9A457_SACPI</name>
<reference evidence="1 2" key="1">
    <citation type="submission" date="2017-02" db="EMBL/GenBank/DDBJ databases">
        <title>Draft genome of Saccharomonospora sp. 154.</title>
        <authorList>
            <person name="Alonso-Carmona G.S."/>
            <person name="De La Haba R."/>
            <person name="Vera-Gargallo B."/>
            <person name="Sandoval-Trujillo A.H."/>
            <person name="Ramirez-Duran N."/>
            <person name="Ventosa A."/>
        </authorList>
    </citation>
    <scope>NUCLEOTIDE SEQUENCE [LARGE SCALE GENOMIC DNA]</scope>
    <source>
        <strain evidence="1 2">LRS4.154</strain>
    </source>
</reference>